<name>A0ABT8DUU8_9BURK</name>
<comment type="caution">
    <text evidence="1">The sequence shown here is derived from an EMBL/GenBank/DDBJ whole genome shotgun (WGS) entry which is preliminary data.</text>
</comment>
<evidence type="ECO:0000313" key="1">
    <source>
        <dbReference type="EMBL" id="MDN3921967.1"/>
    </source>
</evidence>
<proteinExistence type="predicted"/>
<keyword evidence="2" id="KW-1185">Reference proteome</keyword>
<protein>
    <submittedName>
        <fullName evidence="1">DUF6172 family protein</fullName>
    </submittedName>
</protein>
<dbReference type="Pfam" id="PF19669">
    <property type="entry name" value="DUF6172"/>
    <property type="match status" value="1"/>
</dbReference>
<dbReference type="EMBL" id="JAUHHC010000004">
    <property type="protein sequence ID" value="MDN3921967.1"/>
    <property type="molecule type" value="Genomic_DNA"/>
</dbReference>
<sequence length="104" mass="11804">MKKTFNLKIDGKHPERLLEAIKHEIRKYLARERRKPLPKGADFWDFDCRFGASEETAEAVRVGAITELINASAASGAEQFYIELLARPGQRVLKTPVVSYDKAE</sequence>
<organism evidence="1 2">
    <name type="scientific">Roseateles violae</name>
    <dbReference type="NCBI Taxonomy" id="3058042"/>
    <lineage>
        <taxon>Bacteria</taxon>
        <taxon>Pseudomonadati</taxon>
        <taxon>Pseudomonadota</taxon>
        <taxon>Betaproteobacteria</taxon>
        <taxon>Burkholderiales</taxon>
        <taxon>Sphaerotilaceae</taxon>
        <taxon>Roseateles</taxon>
    </lineage>
</organism>
<dbReference type="InterPro" id="IPR046170">
    <property type="entry name" value="DUF6172"/>
</dbReference>
<dbReference type="Proteomes" id="UP001228044">
    <property type="component" value="Unassembled WGS sequence"/>
</dbReference>
<evidence type="ECO:0000313" key="2">
    <source>
        <dbReference type="Proteomes" id="UP001228044"/>
    </source>
</evidence>
<reference evidence="1 2" key="1">
    <citation type="submission" date="2023-06" db="EMBL/GenBank/DDBJ databases">
        <title>Pelomonas sp. PFR6 16S ribosomal RNA gene Genome sequencing and assembly.</title>
        <authorList>
            <person name="Woo H."/>
        </authorList>
    </citation>
    <scope>NUCLEOTIDE SEQUENCE [LARGE SCALE GENOMIC DNA]</scope>
    <source>
        <strain evidence="1 2">PFR6</strain>
    </source>
</reference>
<gene>
    <name evidence="1" type="ORF">QWJ38_16880</name>
</gene>
<dbReference type="RefSeq" id="WP_290360268.1">
    <property type="nucleotide sequence ID" value="NZ_JAUHHC010000004.1"/>
</dbReference>
<accession>A0ABT8DUU8</accession>